<evidence type="ECO:0000259" key="8">
    <source>
        <dbReference type="Pfam" id="PF24868"/>
    </source>
</evidence>
<dbReference type="InterPro" id="IPR056776">
    <property type="entry name" value="YABBY_N"/>
</dbReference>
<dbReference type="SUPFAM" id="SSF47095">
    <property type="entry name" value="HMG-box"/>
    <property type="match status" value="1"/>
</dbReference>
<keyword evidence="10" id="KW-1185">Reference proteome</keyword>
<dbReference type="PANTHER" id="PTHR31675:SF8">
    <property type="entry name" value="AXIAL REGULATOR YABBY 4"/>
    <property type="match status" value="1"/>
</dbReference>
<dbReference type="InterPro" id="IPR056775">
    <property type="entry name" value="YABBY_C"/>
</dbReference>
<evidence type="ECO:0000256" key="3">
    <source>
        <dbReference type="ARBA" id="ARBA00022723"/>
    </source>
</evidence>
<evidence type="ECO:0000313" key="10">
    <source>
        <dbReference type="Proteomes" id="UP000036987"/>
    </source>
</evidence>
<keyword evidence="3" id="KW-0479">Metal-binding</keyword>
<reference evidence="10" key="1">
    <citation type="journal article" date="2016" name="Nature">
        <title>The genome of the seagrass Zostera marina reveals angiosperm adaptation to the sea.</title>
        <authorList>
            <person name="Olsen J.L."/>
            <person name="Rouze P."/>
            <person name="Verhelst B."/>
            <person name="Lin Y.-C."/>
            <person name="Bayer T."/>
            <person name="Collen J."/>
            <person name="Dattolo E."/>
            <person name="De Paoli E."/>
            <person name="Dittami S."/>
            <person name="Maumus F."/>
            <person name="Michel G."/>
            <person name="Kersting A."/>
            <person name="Lauritano C."/>
            <person name="Lohaus R."/>
            <person name="Toepel M."/>
            <person name="Tonon T."/>
            <person name="Vanneste K."/>
            <person name="Amirebrahimi M."/>
            <person name="Brakel J."/>
            <person name="Bostroem C."/>
            <person name="Chovatia M."/>
            <person name="Grimwood J."/>
            <person name="Jenkins J.W."/>
            <person name="Jueterbock A."/>
            <person name="Mraz A."/>
            <person name="Stam W.T."/>
            <person name="Tice H."/>
            <person name="Bornberg-Bauer E."/>
            <person name="Green P.J."/>
            <person name="Pearson G.A."/>
            <person name="Procaccini G."/>
            <person name="Duarte C.M."/>
            <person name="Schmutz J."/>
            <person name="Reusch T.B.H."/>
            <person name="Van de Peer Y."/>
        </authorList>
    </citation>
    <scope>NUCLEOTIDE SEQUENCE [LARGE SCALE GENOMIC DNA]</scope>
    <source>
        <strain evidence="10">cv. Finnish</strain>
    </source>
</reference>
<dbReference type="OMA" id="IHMGLTI"/>
<dbReference type="InterPro" id="IPR006780">
    <property type="entry name" value="YABBY"/>
</dbReference>
<proteinExistence type="inferred from homology"/>
<dbReference type="PANTHER" id="PTHR31675">
    <property type="entry name" value="PROTEIN YABBY 6-RELATED"/>
    <property type="match status" value="1"/>
</dbReference>
<evidence type="ECO:0000256" key="5">
    <source>
        <dbReference type="ARBA" id="ARBA00022833"/>
    </source>
</evidence>
<dbReference type="Proteomes" id="UP000036987">
    <property type="component" value="Unassembled WGS sequence"/>
</dbReference>
<keyword evidence="4" id="KW-0863">Zinc-finger</keyword>
<gene>
    <name evidence="9" type="ORF">ZOSMA_19G01070</name>
</gene>
<dbReference type="GO" id="GO:0008270">
    <property type="term" value="F:zinc ion binding"/>
    <property type="evidence" value="ECO:0007669"/>
    <property type="project" value="UniProtKB-KW"/>
</dbReference>
<evidence type="ECO:0000256" key="1">
    <source>
        <dbReference type="ARBA" id="ARBA00004123"/>
    </source>
</evidence>
<evidence type="ECO:0000256" key="2">
    <source>
        <dbReference type="ARBA" id="ARBA00010325"/>
    </source>
</evidence>
<evidence type="ECO:0000313" key="9">
    <source>
        <dbReference type="EMBL" id="KMZ70519.1"/>
    </source>
</evidence>
<evidence type="ECO:0000259" key="7">
    <source>
        <dbReference type="Pfam" id="PF04690"/>
    </source>
</evidence>
<dbReference type="Pfam" id="PF24868">
    <property type="entry name" value="YABBY_N"/>
    <property type="match status" value="1"/>
</dbReference>
<evidence type="ECO:0000256" key="6">
    <source>
        <dbReference type="ARBA" id="ARBA00023242"/>
    </source>
</evidence>
<keyword evidence="5" id="KW-0862">Zinc</keyword>
<comment type="subcellular location">
    <subcellularLocation>
        <location evidence="1">Nucleus</location>
    </subcellularLocation>
</comment>
<dbReference type="GO" id="GO:0005634">
    <property type="term" value="C:nucleus"/>
    <property type="evidence" value="ECO:0000318"/>
    <property type="project" value="GO_Central"/>
</dbReference>
<dbReference type="InterPro" id="IPR036910">
    <property type="entry name" value="HMG_box_dom_sf"/>
</dbReference>
<dbReference type="Gene3D" id="1.10.30.10">
    <property type="entry name" value="High mobility group box domain"/>
    <property type="match status" value="1"/>
</dbReference>
<protein>
    <submittedName>
        <fullName evidence="9">Crabs claw</fullName>
    </submittedName>
</protein>
<evidence type="ECO:0000256" key="4">
    <source>
        <dbReference type="ARBA" id="ARBA00022771"/>
    </source>
</evidence>
<feature type="domain" description="YABBY N-terminal" evidence="8">
    <location>
        <begin position="15"/>
        <end position="68"/>
    </location>
</feature>
<dbReference type="AlphaFoldDB" id="A0A0K9PNH1"/>
<dbReference type="EMBL" id="LFYR01000728">
    <property type="protein sequence ID" value="KMZ70519.1"/>
    <property type="molecule type" value="Genomic_DNA"/>
</dbReference>
<comment type="caution">
    <text evidence="9">The sequence shown here is derived from an EMBL/GenBank/DDBJ whole genome shotgun (WGS) entry which is preliminary data.</text>
</comment>
<feature type="domain" description="YABBY protein C-terminal" evidence="7">
    <location>
        <begin position="88"/>
        <end position="143"/>
    </location>
</feature>
<sequence>MSNSMATTTPFQDHKNQLCYVQCSFCNTILLVSVPCKNLMVSVVTVRCGHCQGLLSVDFETEPSFVPLHFLASLHRDNFTLIEKEDIPTSAAVVVNKPPEKRRRAPSAYNCFIKEEIKRIKAEHPSVTHKEAFSTAAKNVHKYT</sequence>
<dbReference type="CDD" id="cd00084">
    <property type="entry name" value="HMG-box_SF"/>
    <property type="match status" value="1"/>
</dbReference>
<accession>A0A0K9PNH1</accession>
<dbReference type="Pfam" id="PF04690">
    <property type="entry name" value="YABBY"/>
    <property type="match status" value="1"/>
</dbReference>
<keyword evidence="6" id="KW-0539">Nucleus</keyword>
<dbReference type="OrthoDB" id="667577at2759"/>
<organism evidence="9 10">
    <name type="scientific">Zostera marina</name>
    <name type="common">Eelgrass</name>
    <dbReference type="NCBI Taxonomy" id="29655"/>
    <lineage>
        <taxon>Eukaryota</taxon>
        <taxon>Viridiplantae</taxon>
        <taxon>Streptophyta</taxon>
        <taxon>Embryophyta</taxon>
        <taxon>Tracheophyta</taxon>
        <taxon>Spermatophyta</taxon>
        <taxon>Magnoliopsida</taxon>
        <taxon>Liliopsida</taxon>
        <taxon>Zosteraceae</taxon>
        <taxon>Zostera</taxon>
    </lineage>
</organism>
<dbReference type="GO" id="GO:0048481">
    <property type="term" value="P:plant ovule development"/>
    <property type="evidence" value="ECO:0000318"/>
    <property type="project" value="GO_Central"/>
</dbReference>
<name>A0A0K9PNH1_ZOSMR</name>
<dbReference type="GO" id="GO:0009944">
    <property type="term" value="P:polarity specification of adaxial/abaxial axis"/>
    <property type="evidence" value="ECO:0000318"/>
    <property type="project" value="GO_Central"/>
</dbReference>
<dbReference type="GO" id="GO:0045165">
    <property type="term" value="P:cell fate commitment"/>
    <property type="evidence" value="ECO:0000318"/>
    <property type="project" value="GO_Central"/>
</dbReference>
<comment type="similarity">
    <text evidence="2">Belongs to the YABBY family.</text>
</comment>